<protein>
    <submittedName>
        <fullName evidence="2">Uncharacterized protein DUF4037</fullName>
    </submittedName>
</protein>
<evidence type="ECO:0000313" key="3">
    <source>
        <dbReference type="Proteomes" id="UP000256485"/>
    </source>
</evidence>
<dbReference type="Pfam" id="PF13228">
    <property type="entry name" value="DUF4037"/>
    <property type="match status" value="1"/>
</dbReference>
<feature type="domain" description="DUF4037" evidence="1">
    <location>
        <begin position="118"/>
        <end position="212"/>
    </location>
</feature>
<dbReference type="InterPro" id="IPR025117">
    <property type="entry name" value="DUF4037"/>
</dbReference>
<evidence type="ECO:0000313" key="2">
    <source>
        <dbReference type="EMBL" id="REF37131.1"/>
    </source>
</evidence>
<gene>
    <name evidence="2" type="ORF">DFJ64_2567</name>
</gene>
<dbReference type="EMBL" id="QTUC01000001">
    <property type="protein sequence ID" value="REF37131.1"/>
    <property type="molecule type" value="Genomic_DNA"/>
</dbReference>
<accession>A0A3D9VIJ6</accession>
<reference evidence="2 3" key="1">
    <citation type="submission" date="2018-08" db="EMBL/GenBank/DDBJ databases">
        <title>Sequencing the genomes of 1000 actinobacteria strains.</title>
        <authorList>
            <person name="Klenk H.-P."/>
        </authorList>
    </citation>
    <scope>NUCLEOTIDE SEQUENCE [LARGE SCALE GENOMIC DNA]</scope>
    <source>
        <strain evidence="2 3">DSM 22891</strain>
    </source>
</reference>
<proteinExistence type="predicted"/>
<name>A0A3D9VIJ6_THECX</name>
<dbReference type="Proteomes" id="UP000256485">
    <property type="component" value="Unassembled WGS sequence"/>
</dbReference>
<organism evidence="2 3">
    <name type="scientific">Thermasporomyces composti</name>
    <dbReference type="NCBI Taxonomy" id="696763"/>
    <lineage>
        <taxon>Bacteria</taxon>
        <taxon>Bacillati</taxon>
        <taxon>Actinomycetota</taxon>
        <taxon>Actinomycetes</taxon>
        <taxon>Propionibacteriales</taxon>
        <taxon>Nocardioidaceae</taxon>
        <taxon>Thermasporomyces</taxon>
    </lineage>
</organism>
<dbReference type="RefSeq" id="WP_170152602.1">
    <property type="nucleotide sequence ID" value="NZ_QTUC01000001.1"/>
</dbReference>
<keyword evidence="3" id="KW-1185">Reference proteome</keyword>
<comment type="caution">
    <text evidence="2">The sequence shown here is derived from an EMBL/GenBank/DDBJ whole genome shotgun (WGS) entry which is preliminary data.</text>
</comment>
<evidence type="ECO:0000259" key="1">
    <source>
        <dbReference type="Pfam" id="PF13228"/>
    </source>
</evidence>
<sequence length="256" mass="29141">MDSALEIAMRVTKAYRQLPGMAFAYGQGPVVAGFTNDSDLDIVIVWDGRTPKNRTEALKELHNGPGKPIQYDYPTYSLDRFWLNGEQVEVCHKTHEVFGRWIRDVRAGWGWEDSDASMPLYAVAGFAYGRVFADDGRAAAARNELTQFPPLLKERSHAILAGELPSYDRDLAACARRGDGLLFHEMLSRVLRHALVAWFAAENRYCPHPKWLQHWIARFGMDPRIAGLERSLWGPISLERRREIFVAMAERILALK</sequence>
<dbReference type="AlphaFoldDB" id="A0A3D9VIJ6"/>